<sequence length="301" mass="34297">ARCNNGAALSMDLSHSGISLLLVFIAASVSVVRASVGETFRECKQFMYKGTPPAGLTDDSLLKICQHYNNRPRFATLYDAKKRIPVYSAYTFKKSDGEKRVNFPWMYEPQLSSMTGTNNMQPFPRGGSEVRIEESQAVLQDYSDAILYERGPLNPDQHQASPSDKAATYTLTNIVPQVKEFYNRHWSAYVDSVRKRFNNYCNGKAYIVTGVTTSGNTIRRENTDRVGIPKYIWSAYCCPNYDLNAPYDVRYKFPTFAAYGLNEVVNNFVTEVSPRKLETLLKREMNVDQDFQLFYRDCVAD</sequence>
<dbReference type="GO" id="GO:0046872">
    <property type="term" value="F:metal ion binding"/>
    <property type="evidence" value="ECO:0007669"/>
    <property type="project" value="InterPro"/>
</dbReference>
<dbReference type="Gene3D" id="3.40.570.10">
    <property type="entry name" value="Extracellular Endonuclease, subunit A"/>
    <property type="match status" value="1"/>
</dbReference>
<keyword evidence="5" id="KW-1185">Reference proteome</keyword>
<feature type="domain" description="ENPP1-3/EXOG-like endonuclease/phosphodiesterase" evidence="2">
    <location>
        <begin position="71"/>
        <end position="290"/>
    </location>
</feature>
<evidence type="ECO:0000259" key="3">
    <source>
        <dbReference type="SMART" id="SM00892"/>
    </source>
</evidence>
<dbReference type="PANTHER" id="PTHR21472">
    <property type="entry name" value="ENDONUCLEASE DOMAIN-CONTAINING 1 PROTEIN ENDOD1"/>
    <property type="match status" value="1"/>
</dbReference>
<feature type="signal peptide" evidence="1">
    <location>
        <begin position="1"/>
        <end position="34"/>
    </location>
</feature>
<dbReference type="OMA" id="DQHQASP"/>
<dbReference type="InterPro" id="IPR001604">
    <property type="entry name" value="Endo_G_ENPP1-like_dom"/>
</dbReference>
<dbReference type="InterPro" id="IPR039015">
    <property type="entry name" value="ENDOD1"/>
</dbReference>
<reference evidence="4" key="3">
    <citation type="submission" date="2025-09" db="UniProtKB">
        <authorList>
            <consortium name="Ensembl"/>
        </authorList>
    </citation>
    <scope>IDENTIFICATION</scope>
</reference>
<dbReference type="InterPro" id="IPR020821">
    <property type="entry name" value="ENPP1-3/EXOG-like_nuc-like"/>
</dbReference>
<dbReference type="InParanoid" id="W5N6M3"/>
<evidence type="ECO:0000259" key="2">
    <source>
        <dbReference type="SMART" id="SM00477"/>
    </source>
</evidence>
<accession>W5N6M3</accession>
<dbReference type="InterPro" id="IPR044925">
    <property type="entry name" value="His-Me_finger_sf"/>
</dbReference>
<dbReference type="GeneTree" id="ENSGT01030000234592"/>
<reference evidence="4" key="2">
    <citation type="submission" date="2025-08" db="UniProtKB">
        <authorList>
            <consortium name="Ensembl"/>
        </authorList>
    </citation>
    <scope>IDENTIFICATION</scope>
</reference>
<dbReference type="AlphaFoldDB" id="W5N6M3"/>
<dbReference type="Bgee" id="ENSLOCG00000013219">
    <property type="expression patterns" value="Expressed in intestine and 1 other cell type or tissue"/>
</dbReference>
<reference evidence="5" key="1">
    <citation type="submission" date="2011-12" db="EMBL/GenBank/DDBJ databases">
        <title>The Draft Genome of Lepisosteus oculatus.</title>
        <authorList>
            <consortium name="The Broad Institute Genome Assembly &amp; Analysis Group"/>
            <consortium name="Computational R&amp;D Group"/>
            <consortium name="and Sequencing Platform"/>
            <person name="Di Palma F."/>
            <person name="Alfoldi J."/>
            <person name="Johnson J."/>
            <person name="Berlin A."/>
            <person name="Gnerre S."/>
            <person name="Jaffe D."/>
            <person name="MacCallum I."/>
            <person name="Young S."/>
            <person name="Walker B.J."/>
            <person name="Lander E.S."/>
            <person name="Lindblad-Toh K."/>
        </authorList>
    </citation>
    <scope>NUCLEOTIDE SEQUENCE [LARGE SCALE GENOMIC DNA]</scope>
</reference>
<dbReference type="SMART" id="SM00892">
    <property type="entry name" value="Endonuclease_NS"/>
    <property type="match status" value="1"/>
</dbReference>
<dbReference type="SMART" id="SM00477">
    <property type="entry name" value="NUC"/>
    <property type="match status" value="1"/>
</dbReference>
<organism evidence="4 5">
    <name type="scientific">Lepisosteus oculatus</name>
    <name type="common">Spotted gar</name>
    <dbReference type="NCBI Taxonomy" id="7918"/>
    <lineage>
        <taxon>Eukaryota</taxon>
        <taxon>Metazoa</taxon>
        <taxon>Chordata</taxon>
        <taxon>Craniata</taxon>
        <taxon>Vertebrata</taxon>
        <taxon>Euteleostomi</taxon>
        <taxon>Actinopterygii</taxon>
        <taxon>Neopterygii</taxon>
        <taxon>Holostei</taxon>
        <taxon>Semionotiformes</taxon>
        <taxon>Lepisosteidae</taxon>
        <taxon>Lepisosteus</taxon>
    </lineage>
</organism>
<dbReference type="HOGENOM" id="CLU_035817_1_1_1"/>
<dbReference type="Ensembl" id="ENSLOCT00000016312.1">
    <property type="protein sequence ID" value="ENSLOCP00000016282.1"/>
    <property type="gene ID" value="ENSLOCG00000013219.1"/>
</dbReference>
<dbReference type="InterPro" id="IPR044929">
    <property type="entry name" value="DNA/RNA_non-sp_Endonuclease_sf"/>
</dbReference>
<keyword evidence="1" id="KW-0732">Signal</keyword>
<dbReference type="EMBL" id="AHAT01024651">
    <property type="status" value="NOT_ANNOTATED_CDS"/>
    <property type="molecule type" value="Genomic_DNA"/>
</dbReference>
<feature type="domain" description="DNA/RNA non-specific endonuclease/pyrophosphatase/phosphodiesterase" evidence="3">
    <location>
        <begin position="70"/>
        <end position="287"/>
    </location>
</feature>
<dbReference type="SUPFAM" id="SSF54060">
    <property type="entry name" value="His-Me finger endonucleases"/>
    <property type="match status" value="1"/>
</dbReference>
<dbReference type="GO" id="GO:0016787">
    <property type="term" value="F:hydrolase activity"/>
    <property type="evidence" value="ECO:0007669"/>
    <property type="project" value="InterPro"/>
</dbReference>
<dbReference type="Pfam" id="PF01223">
    <property type="entry name" value="Endonuclease_NS"/>
    <property type="match status" value="1"/>
</dbReference>
<evidence type="ECO:0000256" key="1">
    <source>
        <dbReference type="SAM" id="SignalP"/>
    </source>
</evidence>
<evidence type="ECO:0000313" key="5">
    <source>
        <dbReference type="Proteomes" id="UP000018468"/>
    </source>
</evidence>
<proteinExistence type="predicted"/>
<dbReference type="Proteomes" id="UP000018468">
    <property type="component" value="Linkage group LG2"/>
</dbReference>
<dbReference type="STRING" id="7918.ENSLOCP00000016282"/>
<protein>
    <submittedName>
        <fullName evidence="4">Endonuclease domain-containing 1 protein-like</fullName>
    </submittedName>
</protein>
<name>W5N6M3_LEPOC</name>
<evidence type="ECO:0000313" key="4">
    <source>
        <dbReference type="Ensembl" id="ENSLOCP00000016282.1"/>
    </source>
</evidence>
<feature type="chain" id="PRO_5004867278" evidence="1">
    <location>
        <begin position="35"/>
        <end position="301"/>
    </location>
</feature>
<dbReference type="PANTHER" id="PTHR21472:SF20">
    <property type="entry name" value="ENDONUCLEASE DOMAIN-CONTAINING 1 PROTEIN-LIKE"/>
    <property type="match status" value="1"/>
</dbReference>
<dbReference type="GO" id="GO:0003676">
    <property type="term" value="F:nucleic acid binding"/>
    <property type="evidence" value="ECO:0007669"/>
    <property type="project" value="InterPro"/>
</dbReference>